<dbReference type="RefSeq" id="WP_250338770.1">
    <property type="nucleotide sequence ID" value="NZ_CP063231.1"/>
</dbReference>
<dbReference type="InterPro" id="IPR014710">
    <property type="entry name" value="RmlC-like_jellyroll"/>
</dbReference>
<organism evidence="2 3">
    <name type="scientific">Luteibacter flocculans</name>
    <dbReference type="NCBI Taxonomy" id="2780091"/>
    <lineage>
        <taxon>Bacteria</taxon>
        <taxon>Pseudomonadati</taxon>
        <taxon>Pseudomonadota</taxon>
        <taxon>Gammaproteobacteria</taxon>
        <taxon>Lysobacterales</taxon>
        <taxon>Rhodanobacteraceae</taxon>
        <taxon>Luteibacter</taxon>
    </lineage>
</organism>
<keyword evidence="3" id="KW-1185">Reference proteome</keyword>
<dbReference type="InterPro" id="IPR011051">
    <property type="entry name" value="RmlC_Cupin_sf"/>
</dbReference>
<evidence type="ECO:0000313" key="3">
    <source>
        <dbReference type="Proteomes" id="UP001056681"/>
    </source>
</evidence>
<evidence type="ECO:0000313" key="2">
    <source>
        <dbReference type="EMBL" id="URL57985.1"/>
    </source>
</evidence>
<dbReference type="EMBL" id="CP063231">
    <property type="protein sequence ID" value="URL57985.1"/>
    <property type="molecule type" value="Genomic_DNA"/>
</dbReference>
<dbReference type="Gene3D" id="2.60.120.10">
    <property type="entry name" value="Jelly Rolls"/>
    <property type="match status" value="1"/>
</dbReference>
<gene>
    <name evidence="2" type="ORF">IM816_15455</name>
</gene>
<protein>
    <submittedName>
        <fullName evidence="2">WxcM-like domain-containing protein</fullName>
    </submittedName>
</protein>
<name>A0ABY4T1K7_9GAMM</name>
<dbReference type="Pfam" id="PF05523">
    <property type="entry name" value="FdtA"/>
    <property type="match status" value="1"/>
</dbReference>
<dbReference type="SUPFAM" id="SSF51182">
    <property type="entry name" value="RmlC-like cupins"/>
    <property type="match status" value="1"/>
</dbReference>
<reference evidence="2" key="1">
    <citation type="submission" date="2020-10" db="EMBL/GenBank/DDBJ databases">
        <title>Whole-genome sequence of Luteibacter sp. EIF3.</title>
        <authorList>
            <person name="Friedrich I."/>
            <person name="Hertel R."/>
            <person name="Daniel R."/>
        </authorList>
    </citation>
    <scope>NUCLEOTIDE SEQUENCE</scope>
    <source>
        <strain evidence="2">EIF3</strain>
    </source>
</reference>
<proteinExistence type="predicted"/>
<feature type="domain" description="Sugar 3,4-ketoisomerase QdtA cupin" evidence="1">
    <location>
        <begin position="5"/>
        <end position="130"/>
    </location>
</feature>
<dbReference type="CDD" id="cd20292">
    <property type="entry name" value="cupin_QdtA-like"/>
    <property type="match status" value="1"/>
</dbReference>
<sequence>MHIEPIPLQTHGDSRGMLVSLEQERNVPFPIRRVYYLFATSRDVHRGMHAHRRLNQLAVAVRGSVTFLLDDGSGPTEVTLDDPAQGLLLGSMVWRDLYAFSDDCVLMVLADQLYDPADYITDYDEFLREVRGVPRVEGTLAW</sequence>
<dbReference type="Proteomes" id="UP001056681">
    <property type="component" value="Chromosome"/>
</dbReference>
<accession>A0ABY4T1K7</accession>
<evidence type="ECO:0000259" key="1">
    <source>
        <dbReference type="Pfam" id="PF05523"/>
    </source>
</evidence>
<dbReference type="InterPro" id="IPR008894">
    <property type="entry name" value="QdtA_cupin_dom"/>
</dbReference>